<gene>
    <name evidence="2" type="primary">ABSGL_01455.1 scaffold 1580</name>
</gene>
<evidence type="ECO:0000313" key="2">
    <source>
        <dbReference type="EMBL" id="SAL96087.1"/>
    </source>
</evidence>
<dbReference type="InParanoid" id="A0A168L554"/>
<reference evidence="2" key="1">
    <citation type="submission" date="2016-04" db="EMBL/GenBank/DDBJ databases">
        <authorList>
            <person name="Evans L.H."/>
            <person name="Alamgir A."/>
            <person name="Owens N."/>
            <person name="Weber N.D."/>
            <person name="Virtaneva K."/>
            <person name="Barbian K."/>
            <person name="Babar A."/>
            <person name="Rosenke K."/>
        </authorList>
    </citation>
    <scope>NUCLEOTIDE SEQUENCE [LARGE SCALE GENOMIC DNA]</scope>
    <source>
        <strain evidence="2">CBS 101.48</strain>
    </source>
</reference>
<feature type="region of interest" description="Disordered" evidence="1">
    <location>
        <begin position="42"/>
        <end position="64"/>
    </location>
</feature>
<accession>A0A168L554</accession>
<protein>
    <submittedName>
        <fullName evidence="2">Uncharacterized protein</fullName>
    </submittedName>
</protein>
<proteinExistence type="predicted"/>
<organism evidence="2">
    <name type="scientific">Absidia glauca</name>
    <name type="common">Pin mould</name>
    <dbReference type="NCBI Taxonomy" id="4829"/>
    <lineage>
        <taxon>Eukaryota</taxon>
        <taxon>Fungi</taxon>
        <taxon>Fungi incertae sedis</taxon>
        <taxon>Mucoromycota</taxon>
        <taxon>Mucoromycotina</taxon>
        <taxon>Mucoromycetes</taxon>
        <taxon>Mucorales</taxon>
        <taxon>Cunninghamellaceae</taxon>
        <taxon>Absidia</taxon>
    </lineage>
</organism>
<evidence type="ECO:0000313" key="3">
    <source>
        <dbReference type="Proteomes" id="UP000078561"/>
    </source>
</evidence>
<keyword evidence="3" id="KW-1185">Reference proteome</keyword>
<sequence>MSSPSFLSSGDRDDFDQKMAGILQGSISLMFRQLIEPVDSISSRHDIDSTPSKPSAAPPLQLHDFGGSDFIRLAEKSRRNRRSGVHSTDGATLARKQKSQAQEPSLDNEWKCIQECVVRSDGSEEVVYQKIQDGMATESLHHVLYPDHTSKYITKPIISASPSTTSSLSSMTGSTSPLKRLWYRVFD</sequence>
<feature type="region of interest" description="Disordered" evidence="1">
    <location>
        <begin position="76"/>
        <end position="106"/>
    </location>
</feature>
<dbReference type="EMBL" id="LT550653">
    <property type="protein sequence ID" value="SAL96087.1"/>
    <property type="molecule type" value="Genomic_DNA"/>
</dbReference>
<evidence type="ECO:0000256" key="1">
    <source>
        <dbReference type="SAM" id="MobiDB-lite"/>
    </source>
</evidence>
<dbReference type="AlphaFoldDB" id="A0A168L554"/>
<name>A0A168L554_ABSGL</name>
<dbReference type="OrthoDB" id="2441427at2759"/>
<dbReference type="Proteomes" id="UP000078561">
    <property type="component" value="Unassembled WGS sequence"/>
</dbReference>